<evidence type="ECO:0000313" key="5">
    <source>
        <dbReference type="EMBL" id="EAY13351.1"/>
    </source>
</evidence>
<reference evidence="5" key="2">
    <citation type="journal article" date="2007" name="Science">
        <title>Draft genome sequence of the sexually transmitted pathogen Trichomonas vaginalis.</title>
        <authorList>
            <person name="Carlton J.M."/>
            <person name="Hirt R.P."/>
            <person name="Silva J.C."/>
            <person name="Delcher A.L."/>
            <person name="Schatz M."/>
            <person name="Zhao Q."/>
            <person name="Wortman J.R."/>
            <person name="Bidwell S.L."/>
            <person name="Alsmark U.C.M."/>
            <person name="Besteiro S."/>
            <person name="Sicheritz-Ponten T."/>
            <person name="Noel C.J."/>
            <person name="Dacks J.B."/>
            <person name="Foster P.G."/>
            <person name="Simillion C."/>
            <person name="Van de Peer Y."/>
            <person name="Miranda-Saavedra D."/>
            <person name="Barton G.J."/>
            <person name="Westrop G.D."/>
            <person name="Mueller S."/>
            <person name="Dessi D."/>
            <person name="Fiori P.L."/>
            <person name="Ren Q."/>
            <person name="Paulsen I."/>
            <person name="Zhang H."/>
            <person name="Bastida-Corcuera F.D."/>
            <person name="Simoes-Barbosa A."/>
            <person name="Brown M.T."/>
            <person name="Hayes R.D."/>
            <person name="Mukherjee M."/>
            <person name="Okumura C.Y."/>
            <person name="Schneider R."/>
            <person name="Smith A.J."/>
            <person name="Vanacova S."/>
            <person name="Villalvazo M."/>
            <person name="Haas B.J."/>
            <person name="Pertea M."/>
            <person name="Feldblyum T.V."/>
            <person name="Utterback T.R."/>
            <person name="Shu C.L."/>
            <person name="Osoegawa K."/>
            <person name="de Jong P.J."/>
            <person name="Hrdy I."/>
            <person name="Horvathova L."/>
            <person name="Zubacova Z."/>
            <person name="Dolezal P."/>
            <person name="Malik S.B."/>
            <person name="Logsdon J.M. Jr."/>
            <person name="Henze K."/>
            <person name="Gupta A."/>
            <person name="Wang C.C."/>
            <person name="Dunne R.L."/>
            <person name="Upcroft J.A."/>
            <person name="Upcroft P."/>
            <person name="White O."/>
            <person name="Salzberg S.L."/>
            <person name="Tang P."/>
            <person name="Chiu C.-H."/>
            <person name="Lee Y.-S."/>
            <person name="Embley T.M."/>
            <person name="Coombs G.H."/>
            <person name="Mottram J.C."/>
            <person name="Tachezy J."/>
            <person name="Fraser-Liggett C.M."/>
            <person name="Johnson P.J."/>
        </authorList>
    </citation>
    <scope>NUCLEOTIDE SEQUENCE [LARGE SCALE GENOMIC DNA]</scope>
    <source>
        <strain evidence="5">G3</strain>
    </source>
</reference>
<dbReference type="VEuPathDB" id="TrichDB:TVAGG3_0035930"/>
<dbReference type="PANTHER" id="PTHR24198:SF165">
    <property type="entry name" value="ANKYRIN REPEAT-CONTAINING PROTEIN-RELATED"/>
    <property type="match status" value="1"/>
</dbReference>
<evidence type="ECO:0000259" key="4">
    <source>
        <dbReference type="Pfam" id="PF11929"/>
    </source>
</evidence>
<proteinExistence type="predicted"/>
<reference evidence="5" key="1">
    <citation type="submission" date="2006-10" db="EMBL/GenBank/DDBJ databases">
        <authorList>
            <person name="Amadeo P."/>
            <person name="Zhao Q."/>
            <person name="Wortman J."/>
            <person name="Fraser-Liggett C."/>
            <person name="Carlton J."/>
        </authorList>
    </citation>
    <scope>NUCLEOTIDE SEQUENCE</scope>
    <source>
        <strain evidence="5">G3</strain>
    </source>
</reference>
<dbReference type="STRING" id="5722.A2E202"/>
<evidence type="ECO:0000313" key="6">
    <source>
        <dbReference type="Proteomes" id="UP000001542"/>
    </source>
</evidence>
<dbReference type="KEGG" id="tva:4771328"/>
<dbReference type="PROSITE" id="PS50088">
    <property type="entry name" value="ANK_REPEAT"/>
    <property type="match status" value="4"/>
</dbReference>
<evidence type="ECO:0000256" key="1">
    <source>
        <dbReference type="ARBA" id="ARBA00022737"/>
    </source>
</evidence>
<dbReference type="InParanoid" id="A2E202"/>
<dbReference type="PANTHER" id="PTHR24198">
    <property type="entry name" value="ANKYRIN REPEAT AND PROTEIN KINASE DOMAIN-CONTAINING PROTEIN"/>
    <property type="match status" value="1"/>
</dbReference>
<feature type="repeat" description="ANK" evidence="3">
    <location>
        <begin position="701"/>
        <end position="733"/>
    </location>
</feature>
<dbReference type="OrthoDB" id="6718656at2759"/>
<dbReference type="VEuPathDB" id="TrichDB:TVAG_164610"/>
<gene>
    <name evidence="5" type="ORF">TVAG_164610</name>
</gene>
<dbReference type="AlphaFoldDB" id="A2E202"/>
<dbReference type="eggNOG" id="KOG4177">
    <property type="taxonomic scope" value="Eukaryota"/>
</dbReference>
<feature type="repeat" description="ANK" evidence="3">
    <location>
        <begin position="524"/>
        <end position="556"/>
    </location>
</feature>
<evidence type="ECO:0000256" key="3">
    <source>
        <dbReference type="PROSITE-ProRule" id="PRU00023"/>
    </source>
</evidence>
<dbReference type="InterPro" id="IPR020683">
    <property type="entry name" value="DUF3447"/>
</dbReference>
<dbReference type="InterPro" id="IPR036770">
    <property type="entry name" value="Ankyrin_rpt-contain_sf"/>
</dbReference>
<dbReference type="Proteomes" id="UP000001542">
    <property type="component" value="Unassembled WGS sequence"/>
</dbReference>
<organism evidence="5 6">
    <name type="scientific">Trichomonas vaginalis (strain ATCC PRA-98 / G3)</name>
    <dbReference type="NCBI Taxonomy" id="412133"/>
    <lineage>
        <taxon>Eukaryota</taxon>
        <taxon>Metamonada</taxon>
        <taxon>Parabasalia</taxon>
        <taxon>Trichomonadida</taxon>
        <taxon>Trichomonadidae</taxon>
        <taxon>Trichomonas</taxon>
    </lineage>
</organism>
<protein>
    <recommendedName>
        <fullName evidence="4">DUF3447 domain-containing protein</fullName>
    </recommendedName>
</protein>
<dbReference type="Pfam" id="PF11929">
    <property type="entry name" value="DUF3447"/>
    <property type="match status" value="1"/>
</dbReference>
<dbReference type="SUPFAM" id="SSF48403">
    <property type="entry name" value="Ankyrin repeat"/>
    <property type="match status" value="3"/>
</dbReference>
<dbReference type="RefSeq" id="XP_001325574.1">
    <property type="nucleotide sequence ID" value="XM_001325539.1"/>
</dbReference>
<dbReference type="InterPro" id="IPR002110">
    <property type="entry name" value="Ankyrin_rpt"/>
</dbReference>
<feature type="repeat" description="ANK" evidence="3">
    <location>
        <begin position="489"/>
        <end position="523"/>
    </location>
</feature>
<sequence>MVKLAKDSLPPELFQIADFFDALWKVDENTIDAVYANLCDLRKKNLIYDSQIVNALNLMAGRLYKKIKLISTIAERLINDFKIDYDRIYVQSKNEILYSILMHKNLINYIIPQNLRMRSLQDLYNYFPVNSFEYAILHDDIGRFKDYASRSNFDVNMKLNDRDTLLDFAVSVGALQIFNYLFNNGADITEYTVCQSYCGGNMEIINFFEHSCKPILRSINNACIYHNEKLIKHLADRYNYKTDFSICVQYFNINHLISMITSLDDINQQDINGETVLFAGVKRDLFYLNKCLMENGINIDIKNKNNLTALDFIAICPNSLSLFVDKIPFNNLFDVEILKNIIEFDNVELLKLLVEKGCKLDNSLVLTAALSGSYEIMKILLENHCDVNYPVNDTYPICAIPDDPELLKLMIKYGADVNLKSAKFSPISTHMIYSHYKVVNILADYIDDANQVNSLGISLLMDAVTVSTELVNKLLKMGADVHYKNTKMQGFTAIHVCAMSEQQNTEIMDILIDHGLSVNERDSEGNTPFHYSVAFGKLKMSQYLIEKNSDVNAVNNAGQTPLNYICTETEEYQKIIALDNPNIVKFLVEKNKCDKELPDNKGMTPLMNCANTNRLESFKVLLENKCDVEKFSKDDETVLMICSRLNNIDFINIMKDMKVLNLNTQNTKGQTCLHISCINNHQQTIMKLIQLGADFNLVDSNGQSLFHLACYYNMKEIVSYLIKNGALFNVRDKNNKSPFLIALERNNKEICMQLIKTNKCVFYDIDLLAVFKKPNQVMIKALHTYYRKEMEIIVHKILFE</sequence>
<dbReference type="SMART" id="SM00248">
    <property type="entry name" value="ANK"/>
    <property type="match status" value="14"/>
</dbReference>
<feature type="domain" description="DUF3447" evidence="4">
    <location>
        <begin position="186"/>
        <end position="256"/>
    </location>
</feature>
<dbReference type="SMR" id="A2E202"/>
<feature type="repeat" description="ANK" evidence="3">
    <location>
        <begin position="668"/>
        <end position="700"/>
    </location>
</feature>
<dbReference type="Gene3D" id="1.25.40.20">
    <property type="entry name" value="Ankyrin repeat-containing domain"/>
    <property type="match status" value="3"/>
</dbReference>
<keyword evidence="2 3" id="KW-0040">ANK repeat</keyword>
<dbReference type="Pfam" id="PF12796">
    <property type="entry name" value="Ank_2"/>
    <property type="match status" value="3"/>
</dbReference>
<evidence type="ECO:0000256" key="2">
    <source>
        <dbReference type="ARBA" id="ARBA00023043"/>
    </source>
</evidence>
<dbReference type="PROSITE" id="PS50297">
    <property type="entry name" value="ANK_REP_REGION"/>
    <property type="match status" value="4"/>
</dbReference>
<keyword evidence="1" id="KW-0677">Repeat</keyword>
<name>A2E202_TRIV3</name>
<dbReference type="EMBL" id="DS113287">
    <property type="protein sequence ID" value="EAY13351.1"/>
    <property type="molecule type" value="Genomic_DNA"/>
</dbReference>
<accession>A2E202</accession>
<keyword evidence="6" id="KW-1185">Reference proteome</keyword>